<dbReference type="CDD" id="cd06422">
    <property type="entry name" value="NTP_transferase_like_1"/>
    <property type="match status" value="1"/>
</dbReference>
<dbReference type="SUPFAM" id="SSF53448">
    <property type="entry name" value="Nucleotide-diphospho-sugar transferases"/>
    <property type="match status" value="1"/>
</dbReference>
<dbReference type="Pfam" id="PF00483">
    <property type="entry name" value="NTP_transferase"/>
    <property type="match status" value="1"/>
</dbReference>
<protein>
    <submittedName>
        <fullName evidence="2">Mannose-1-phosphate guanylyltransferase</fullName>
    </submittedName>
</protein>
<feature type="domain" description="Nucleotidyl transferase" evidence="1">
    <location>
        <begin position="3"/>
        <end position="128"/>
    </location>
</feature>
<dbReference type="KEGG" id="tao:THIAE_02350"/>
<dbReference type="EMBL" id="CP007030">
    <property type="protein sequence ID" value="AHF00769.1"/>
    <property type="molecule type" value="Genomic_DNA"/>
</dbReference>
<sequence length="229" mass="24931">MQAMILAAGRGERLRPLTDSCPKPLVDVGGQSLLWRHLVALEQTPVTQVVVNGAWLAEQVFAEVARYAQQAKARLPSQWQWHAQLEPAGGLETAGGIIMALPQLGEQPFWVVNADILTDFNWSVMPQTLAEGMLAHLVLVPTPAFKTVGDFGLDEQGYVSAEGGWTFSGISLLSPDLFKGLTVSRLGLAPLLRNAMAQGRVTGQVYNGYWQDVGTLERLAQARQDVQAR</sequence>
<gene>
    <name evidence="2" type="ORF">THIAE_02350</name>
</gene>
<dbReference type="InterPro" id="IPR050486">
    <property type="entry name" value="Mannose-1P_guanyltransferase"/>
</dbReference>
<dbReference type="OrthoDB" id="9788272at2"/>
<dbReference type="GO" id="GO:0016779">
    <property type="term" value="F:nucleotidyltransferase activity"/>
    <property type="evidence" value="ECO:0007669"/>
    <property type="project" value="UniProtKB-KW"/>
</dbReference>
<dbReference type="InterPro" id="IPR005835">
    <property type="entry name" value="NTP_transferase_dom"/>
</dbReference>
<dbReference type="STRING" id="717772.THIAE_02350"/>
<dbReference type="PANTHER" id="PTHR22572">
    <property type="entry name" value="SUGAR-1-PHOSPHATE GUANYL TRANSFERASE"/>
    <property type="match status" value="1"/>
</dbReference>
<accession>W0DUV9</accession>
<dbReference type="Gene3D" id="3.90.550.10">
    <property type="entry name" value="Spore Coat Polysaccharide Biosynthesis Protein SpsA, Chain A"/>
    <property type="match status" value="1"/>
</dbReference>
<keyword evidence="2" id="KW-0808">Transferase</keyword>
<proteinExistence type="predicted"/>
<dbReference type="eggNOG" id="COG1208">
    <property type="taxonomic scope" value="Bacteria"/>
</dbReference>
<dbReference type="InParanoid" id="W0DUV9"/>
<dbReference type="Proteomes" id="UP000005380">
    <property type="component" value="Chromosome"/>
</dbReference>
<evidence type="ECO:0000313" key="3">
    <source>
        <dbReference type="Proteomes" id="UP000005380"/>
    </source>
</evidence>
<keyword evidence="2" id="KW-0548">Nucleotidyltransferase</keyword>
<reference evidence="2 3" key="1">
    <citation type="submission" date="2013-12" db="EMBL/GenBank/DDBJ databases">
        <authorList>
            <consortium name="DOE Joint Genome Institute"/>
            <person name="Kappler U."/>
            <person name="Huntemann M."/>
            <person name="Han J."/>
            <person name="Chen A."/>
            <person name="Kyrpides N."/>
            <person name="Mavromatis K."/>
            <person name="Markowitz V."/>
            <person name="Palaniappan K."/>
            <person name="Ivanova N."/>
            <person name="Schaumberg A."/>
            <person name="Pati A."/>
            <person name="Liolios K."/>
            <person name="Nordberg H.P."/>
            <person name="Cantor M.N."/>
            <person name="Hua S.X."/>
            <person name="Woyke T."/>
        </authorList>
    </citation>
    <scope>NUCLEOTIDE SEQUENCE [LARGE SCALE GENOMIC DNA]</scope>
    <source>
        <strain evidence="3">AL2</strain>
    </source>
</reference>
<dbReference type="HOGENOM" id="CLU_029499_2_1_6"/>
<organism evidence="2 3">
    <name type="scientific">Thiomicrospira aerophila AL3</name>
    <dbReference type="NCBI Taxonomy" id="717772"/>
    <lineage>
        <taxon>Bacteria</taxon>
        <taxon>Pseudomonadati</taxon>
        <taxon>Pseudomonadota</taxon>
        <taxon>Gammaproteobacteria</taxon>
        <taxon>Thiotrichales</taxon>
        <taxon>Piscirickettsiaceae</taxon>
        <taxon>Thiomicrospira</taxon>
    </lineage>
</organism>
<dbReference type="InterPro" id="IPR029044">
    <property type="entry name" value="Nucleotide-diphossugar_trans"/>
</dbReference>
<evidence type="ECO:0000313" key="2">
    <source>
        <dbReference type="EMBL" id="AHF00769.1"/>
    </source>
</evidence>
<evidence type="ECO:0000259" key="1">
    <source>
        <dbReference type="Pfam" id="PF00483"/>
    </source>
</evidence>
<keyword evidence="3" id="KW-1185">Reference proteome</keyword>
<name>W0DUV9_9GAMM</name>
<dbReference type="AlphaFoldDB" id="W0DUV9"/>